<dbReference type="Pfam" id="PF00300">
    <property type="entry name" value="His_Phos_1"/>
    <property type="match status" value="1"/>
</dbReference>
<dbReference type="InterPro" id="IPR029033">
    <property type="entry name" value="His_PPase_superfam"/>
</dbReference>
<dbReference type="PANTHER" id="PTHR48100:SF1">
    <property type="entry name" value="HISTIDINE PHOSPHATASE FAMILY PROTEIN-RELATED"/>
    <property type="match status" value="1"/>
</dbReference>
<protein>
    <submittedName>
        <fullName evidence="1">Histidine phosphatase family protein</fullName>
        <ecNumber evidence="1">3.1.3.-</ecNumber>
    </submittedName>
</protein>
<evidence type="ECO:0000313" key="2">
    <source>
        <dbReference type="Proteomes" id="UP001597079"/>
    </source>
</evidence>
<proteinExistence type="predicted"/>
<dbReference type="InterPro" id="IPR013078">
    <property type="entry name" value="His_Pase_superF_clade-1"/>
</dbReference>
<dbReference type="Gene3D" id="3.40.50.1240">
    <property type="entry name" value="Phosphoglycerate mutase-like"/>
    <property type="match status" value="1"/>
</dbReference>
<accession>A0ABW4JJ21</accession>
<dbReference type="Proteomes" id="UP001597079">
    <property type="component" value="Unassembled WGS sequence"/>
</dbReference>
<dbReference type="SMART" id="SM00855">
    <property type="entry name" value="PGAM"/>
    <property type="match status" value="1"/>
</dbReference>
<dbReference type="PANTHER" id="PTHR48100">
    <property type="entry name" value="BROAD-SPECIFICITY PHOSPHATASE YOR283W-RELATED"/>
    <property type="match status" value="1"/>
</dbReference>
<dbReference type="InterPro" id="IPR050275">
    <property type="entry name" value="PGM_Phosphatase"/>
</dbReference>
<name>A0ABW4JJ21_9BACL</name>
<keyword evidence="1" id="KW-0378">Hydrolase</keyword>
<evidence type="ECO:0000313" key="1">
    <source>
        <dbReference type="EMBL" id="MFD1675052.1"/>
    </source>
</evidence>
<sequence>MSSVIVIQHCQSEHHINQLSGGWTNTPLTGLGRKQAELVAGKLKKLINGDGHEYVLYASDLLRAKQTAEIIGKQLGLVVTVEQDLREINNGVAAGKTKDWARENRNLRTGNVFDIDYQEFQDGETWRQFYHRVCNCMDRICNWETEKNLIIVTHGGTLSYIVAWWMNFDPQMLATSYFSASVGSISVLTQNDFRQNVLAVFNDTSHLMALM</sequence>
<reference evidence="2" key="1">
    <citation type="journal article" date="2019" name="Int. J. Syst. Evol. Microbiol.">
        <title>The Global Catalogue of Microorganisms (GCM) 10K type strain sequencing project: providing services to taxonomists for standard genome sequencing and annotation.</title>
        <authorList>
            <consortium name="The Broad Institute Genomics Platform"/>
            <consortium name="The Broad Institute Genome Sequencing Center for Infectious Disease"/>
            <person name="Wu L."/>
            <person name="Ma J."/>
        </authorList>
    </citation>
    <scope>NUCLEOTIDE SEQUENCE [LARGE SCALE GENOMIC DNA]</scope>
    <source>
        <strain evidence="2">CGMCC 1.12286</strain>
    </source>
</reference>
<keyword evidence="2" id="KW-1185">Reference proteome</keyword>
<gene>
    <name evidence="1" type="ORF">ACFSB2_10130</name>
</gene>
<dbReference type="GO" id="GO:0016787">
    <property type="term" value="F:hydrolase activity"/>
    <property type="evidence" value="ECO:0007669"/>
    <property type="project" value="UniProtKB-KW"/>
</dbReference>
<dbReference type="EMBL" id="JBHUCX010000024">
    <property type="protein sequence ID" value="MFD1675052.1"/>
    <property type="molecule type" value="Genomic_DNA"/>
</dbReference>
<dbReference type="RefSeq" id="WP_377942918.1">
    <property type="nucleotide sequence ID" value="NZ_JBHUCX010000024.1"/>
</dbReference>
<dbReference type="SUPFAM" id="SSF53254">
    <property type="entry name" value="Phosphoglycerate mutase-like"/>
    <property type="match status" value="1"/>
</dbReference>
<organism evidence="1 2">
    <name type="scientific">Alicyclobacillus fodiniaquatilis</name>
    <dbReference type="NCBI Taxonomy" id="1661150"/>
    <lineage>
        <taxon>Bacteria</taxon>
        <taxon>Bacillati</taxon>
        <taxon>Bacillota</taxon>
        <taxon>Bacilli</taxon>
        <taxon>Bacillales</taxon>
        <taxon>Alicyclobacillaceae</taxon>
        <taxon>Alicyclobacillus</taxon>
    </lineage>
</organism>
<dbReference type="EC" id="3.1.3.-" evidence="1"/>
<dbReference type="CDD" id="cd07067">
    <property type="entry name" value="HP_PGM_like"/>
    <property type="match status" value="1"/>
</dbReference>
<comment type="caution">
    <text evidence="1">The sequence shown here is derived from an EMBL/GenBank/DDBJ whole genome shotgun (WGS) entry which is preliminary data.</text>
</comment>